<dbReference type="InterPro" id="IPR037185">
    <property type="entry name" value="EmrE-like"/>
</dbReference>
<evidence type="ECO:0000256" key="2">
    <source>
        <dbReference type="ARBA" id="ARBA00007635"/>
    </source>
</evidence>
<keyword evidence="9" id="KW-1185">Reference proteome</keyword>
<dbReference type="EMBL" id="JAMFTS010000001">
    <property type="protein sequence ID" value="KAJ4807217.1"/>
    <property type="molecule type" value="Genomic_DNA"/>
</dbReference>
<feature type="transmembrane region" description="Helical" evidence="6">
    <location>
        <begin position="219"/>
        <end position="241"/>
    </location>
</feature>
<proteinExistence type="inferred from homology"/>
<feature type="transmembrane region" description="Helical" evidence="6">
    <location>
        <begin position="44"/>
        <end position="66"/>
    </location>
</feature>
<keyword evidence="5 6" id="KW-0472">Membrane</keyword>
<dbReference type="GO" id="GO:0022857">
    <property type="term" value="F:transmembrane transporter activity"/>
    <property type="evidence" value="ECO:0007669"/>
    <property type="project" value="InterPro"/>
</dbReference>
<dbReference type="AlphaFoldDB" id="A0AAV8GPJ0"/>
<comment type="similarity">
    <text evidence="2 6">Belongs to the drug/metabolite transporter (DMT) superfamily. Plant drug/metabolite exporter (P-DME) (TC 2.A.7.4) family.</text>
</comment>
<comment type="subcellular location">
    <subcellularLocation>
        <location evidence="1 6">Membrane</location>
        <topology evidence="1 6">Multi-pass membrane protein</topology>
    </subcellularLocation>
</comment>
<feature type="domain" description="EamA" evidence="7">
    <location>
        <begin position="190"/>
        <end position="327"/>
    </location>
</feature>
<feature type="transmembrane region" description="Helical" evidence="6">
    <location>
        <begin position="188"/>
        <end position="207"/>
    </location>
</feature>
<feature type="transmembrane region" description="Helical" evidence="6">
    <location>
        <begin position="17"/>
        <end position="38"/>
    </location>
</feature>
<dbReference type="Proteomes" id="UP001140206">
    <property type="component" value="Chromosome 1"/>
</dbReference>
<keyword evidence="3 6" id="KW-0812">Transmembrane</keyword>
<feature type="transmembrane region" description="Helical" evidence="6">
    <location>
        <begin position="284"/>
        <end position="304"/>
    </location>
</feature>
<dbReference type="Gene3D" id="1.10.3730.20">
    <property type="match status" value="1"/>
</dbReference>
<dbReference type="InterPro" id="IPR030184">
    <property type="entry name" value="WAT1-related"/>
</dbReference>
<sequence length="346" mass="38776">MEEEQKEEGGLERWKPAVCMVFVQAFMTGMILLSKIVITEGMFIFALLTYRSLFGALFILPFAFFLERGAWKMLSLRSVGWISLNAFLGYAIPMGLYYYGLQYTTSSYSVIFTNVIPIATYILALIFRMETLRLCTPPGSAKIIGALICFGGTMLVSLYKGRPLHLWPTVIGRHHQVLQQNISRTHQVYGTILLVGSCFSFACWYLLQSKVLKVYPYKYWSSMMTCLLGGIQTGLTGVIVKRDRKAWKLGWDLQLLTILYSGAFATAVKYSLNSYAVQKRGPSYPPMFNALSVLFTTFFGSLLLGDDITIGSILGVILIIGGLYLFLFGKGKDLHRGDDTEEKSAV</sequence>
<comment type="caution">
    <text evidence="8">The sequence shown here is derived from an EMBL/GenBank/DDBJ whole genome shotgun (WGS) entry which is preliminary data.</text>
</comment>
<dbReference type="Pfam" id="PF00892">
    <property type="entry name" value="EamA"/>
    <property type="match status" value="2"/>
</dbReference>
<feature type="domain" description="EamA" evidence="7">
    <location>
        <begin position="17"/>
        <end position="157"/>
    </location>
</feature>
<evidence type="ECO:0000256" key="4">
    <source>
        <dbReference type="ARBA" id="ARBA00022989"/>
    </source>
</evidence>
<feature type="transmembrane region" description="Helical" evidence="6">
    <location>
        <begin position="310"/>
        <end position="328"/>
    </location>
</feature>
<feature type="transmembrane region" description="Helical" evidence="6">
    <location>
        <begin position="139"/>
        <end position="159"/>
    </location>
</feature>
<feature type="transmembrane region" description="Helical" evidence="6">
    <location>
        <begin position="78"/>
        <end position="100"/>
    </location>
</feature>
<evidence type="ECO:0000313" key="8">
    <source>
        <dbReference type="EMBL" id="KAJ4807217.1"/>
    </source>
</evidence>
<feature type="transmembrane region" description="Helical" evidence="6">
    <location>
        <begin position="253"/>
        <end position="272"/>
    </location>
</feature>
<evidence type="ECO:0000256" key="3">
    <source>
        <dbReference type="ARBA" id="ARBA00022692"/>
    </source>
</evidence>
<organism evidence="8 9">
    <name type="scientific">Rhynchospora pubera</name>
    <dbReference type="NCBI Taxonomy" id="906938"/>
    <lineage>
        <taxon>Eukaryota</taxon>
        <taxon>Viridiplantae</taxon>
        <taxon>Streptophyta</taxon>
        <taxon>Embryophyta</taxon>
        <taxon>Tracheophyta</taxon>
        <taxon>Spermatophyta</taxon>
        <taxon>Magnoliopsida</taxon>
        <taxon>Liliopsida</taxon>
        <taxon>Poales</taxon>
        <taxon>Cyperaceae</taxon>
        <taxon>Cyperoideae</taxon>
        <taxon>Rhynchosporeae</taxon>
        <taxon>Rhynchospora</taxon>
    </lineage>
</organism>
<protein>
    <recommendedName>
        <fullName evidence="6">WAT1-related protein</fullName>
    </recommendedName>
</protein>
<keyword evidence="4 6" id="KW-1133">Transmembrane helix</keyword>
<dbReference type="PANTHER" id="PTHR31218">
    <property type="entry name" value="WAT1-RELATED PROTEIN"/>
    <property type="match status" value="1"/>
</dbReference>
<reference evidence="8" key="1">
    <citation type="submission" date="2022-08" db="EMBL/GenBank/DDBJ databases">
        <authorList>
            <person name="Marques A."/>
        </authorList>
    </citation>
    <scope>NUCLEOTIDE SEQUENCE</scope>
    <source>
        <strain evidence="8">RhyPub2mFocal</strain>
        <tissue evidence="8">Leaves</tissue>
    </source>
</reference>
<dbReference type="SUPFAM" id="SSF103481">
    <property type="entry name" value="Multidrug resistance efflux transporter EmrE"/>
    <property type="match status" value="2"/>
</dbReference>
<name>A0AAV8GPJ0_9POAL</name>
<evidence type="ECO:0000256" key="5">
    <source>
        <dbReference type="ARBA" id="ARBA00023136"/>
    </source>
</evidence>
<gene>
    <name evidence="8" type="ORF">LUZ62_019783</name>
</gene>
<evidence type="ECO:0000259" key="7">
    <source>
        <dbReference type="Pfam" id="PF00892"/>
    </source>
</evidence>
<evidence type="ECO:0000256" key="6">
    <source>
        <dbReference type="RuleBase" id="RU363077"/>
    </source>
</evidence>
<accession>A0AAV8GPJ0</accession>
<dbReference type="InterPro" id="IPR000620">
    <property type="entry name" value="EamA_dom"/>
</dbReference>
<dbReference type="GO" id="GO:0016020">
    <property type="term" value="C:membrane"/>
    <property type="evidence" value="ECO:0007669"/>
    <property type="project" value="UniProtKB-SubCell"/>
</dbReference>
<evidence type="ECO:0000256" key="1">
    <source>
        <dbReference type="ARBA" id="ARBA00004141"/>
    </source>
</evidence>
<feature type="transmembrane region" description="Helical" evidence="6">
    <location>
        <begin position="106"/>
        <end position="127"/>
    </location>
</feature>
<evidence type="ECO:0000313" key="9">
    <source>
        <dbReference type="Proteomes" id="UP001140206"/>
    </source>
</evidence>